<reference evidence="1 2" key="1">
    <citation type="submission" date="2016-10" db="EMBL/GenBank/DDBJ databases">
        <authorList>
            <person name="de Groot N.N."/>
        </authorList>
    </citation>
    <scope>NUCLEOTIDE SEQUENCE [LARGE SCALE GENOMIC DNA]</scope>
    <source>
        <strain evidence="1 2">JCM 18415</strain>
    </source>
</reference>
<accession>A0A1I6C3P0</accession>
<evidence type="ECO:0008006" key="3">
    <source>
        <dbReference type="Google" id="ProtNLM"/>
    </source>
</evidence>
<evidence type="ECO:0000313" key="1">
    <source>
        <dbReference type="EMBL" id="SFQ87810.1"/>
    </source>
</evidence>
<evidence type="ECO:0000313" key="2">
    <source>
        <dbReference type="Proteomes" id="UP000242815"/>
    </source>
</evidence>
<dbReference type="STRING" id="1002526.SAMN05216578_11217"/>
<protein>
    <recommendedName>
        <fullName evidence="3">DUF2281 domain-containing protein</fullName>
    </recommendedName>
</protein>
<proteinExistence type="predicted"/>
<name>A0A1I6C3P0_9GAMM</name>
<dbReference type="OrthoDB" id="6371923at2"/>
<dbReference type="Proteomes" id="UP000242815">
    <property type="component" value="Unassembled WGS sequence"/>
</dbReference>
<dbReference type="AlphaFoldDB" id="A0A1I6C3P0"/>
<sequence length="68" mass="7971">MDSQVQHIIRKLALLTPEHRAEAEDFIDFLRQRQSRSNDALARDFTCASEKSFAKVWDNEEDAIYDDL</sequence>
<gene>
    <name evidence="1" type="ORF">SAMN05216578_11217</name>
</gene>
<dbReference type="EMBL" id="FOYD01000012">
    <property type="protein sequence ID" value="SFQ87810.1"/>
    <property type="molecule type" value="Genomic_DNA"/>
</dbReference>
<dbReference type="RefSeq" id="WP_090540599.1">
    <property type="nucleotide sequence ID" value="NZ_FOYD01000012.1"/>
</dbReference>
<organism evidence="1 2">
    <name type="scientific">Halopseudomonas formosensis</name>
    <dbReference type="NCBI Taxonomy" id="1002526"/>
    <lineage>
        <taxon>Bacteria</taxon>
        <taxon>Pseudomonadati</taxon>
        <taxon>Pseudomonadota</taxon>
        <taxon>Gammaproteobacteria</taxon>
        <taxon>Pseudomonadales</taxon>
        <taxon>Pseudomonadaceae</taxon>
        <taxon>Halopseudomonas</taxon>
    </lineage>
</organism>